<feature type="transmembrane region" description="Helical" evidence="1">
    <location>
        <begin position="167"/>
        <end position="188"/>
    </location>
</feature>
<reference evidence="2 3" key="1">
    <citation type="submission" date="2016-07" db="EMBL/GenBank/DDBJ databases">
        <title>Pervasive Adenine N6-methylation of Active Genes in Fungi.</title>
        <authorList>
            <consortium name="DOE Joint Genome Institute"/>
            <person name="Mondo S.J."/>
            <person name="Dannebaum R.O."/>
            <person name="Kuo R.C."/>
            <person name="Labutti K."/>
            <person name="Haridas S."/>
            <person name="Kuo A."/>
            <person name="Salamov A."/>
            <person name="Ahrendt S.R."/>
            <person name="Lipzen A."/>
            <person name="Sullivan W."/>
            <person name="Andreopoulos W.B."/>
            <person name="Clum A."/>
            <person name="Lindquist E."/>
            <person name="Daum C."/>
            <person name="Ramamoorthy G.K."/>
            <person name="Gryganskyi A."/>
            <person name="Culley D."/>
            <person name="Magnuson J.K."/>
            <person name="James T.Y."/>
            <person name="O'Malley M.A."/>
            <person name="Stajich J.E."/>
            <person name="Spatafora J.W."/>
            <person name="Visel A."/>
            <person name="Grigoriev I.V."/>
        </authorList>
    </citation>
    <scope>NUCLEOTIDE SEQUENCE [LARGE SCALE GENOMIC DNA]</scope>
    <source>
        <strain evidence="2 3">CBS 115471</strain>
    </source>
</reference>
<evidence type="ECO:0000313" key="2">
    <source>
        <dbReference type="EMBL" id="ORY13428.1"/>
    </source>
</evidence>
<gene>
    <name evidence="2" type="ORF">BCR34DRAFT_672976</name>
</gene>
<dbReference type="Pfam" id="PF20246">
    <property type="entry name" value="DUF6601"/>
    <property type="match status" value="1"/>
</dbReference>
<keyword evidence="1" id="KW-0472">Membrane</keyword>
<sequence>MTTPSSGNIEALHRQRVKGREIILTEEPRLHLVWLHNRVFIKPLPRYLLSYTFWEQYLDESSERLGESQSTIRKAAMGFLRTYRYLIRHETDFKIARDQGLIPEDVDWSSVCHFIAGLQGINDTVVSQRYCFGELRLTRLNFYAPFFFRKFHFERVHGQYGDFFARLYGPILFALAVVSTMLSAMQVALAAEQLVTVHWAAVWYISRWFSVLCLVGTMVVAGWFIALWLYIFIDEWVYTLRQKAKRRRSHVTRSKC</sequence>
<evidence type="ECO:0000256" key="1">
    <source>
        <dbReference type="SAM" id="Phobius"/>
    </source>
</evidence>
<comment type="caution">
    <text evidence="2">The sequence shown here is derived from an EMBL/GenBank/DDBJ whole genome shotgun (WGS) entry which is preliminary data.</text>
</comment>
<feature type="transmembrane region" description="Helical" evidence="1">
    <location>
        <begin position="208"/>
        <end position="233"/>
    </location>
</feature>
<keyword evidence="3" id="KW-1185">Reference proteome</keyword>
<dbReference type="OrthoDB" id="5086500at2759"/>
<dbReference type="AlphaFoldDB" id="A0A1Y1ZT71"/>
<dbReference type="Proteomes" id="UP000193144">
    <property type="component" value="Unassembled WGS sequence"/>
</dbReference>
<accession>A0A1Y1ZT71</accession>
<dbReference type="InterPro" id="IPR046536">
    <property type="entry name" value="DUF6601"/>
</dbReference>
<dbReference type="EMBL" id="MCFA01000042">
    <property type="protein sequence ID" value="ORY13428.1"/>
    <property type="molecule type" value="Genomic_DNA"/>
</dbReference>
<dbReference type="PANTHER" id="PTHR34414">
    <property type="entry name" value="HET DOMAIN-CONTAINING PROTEIN-RELATED"/>
    <property type="match status" value="1"/>
</dbReference>
<keyword evidence="1" id="KW-0812">Transmembrane</keyword>
<protein>
    <submittedName>
        <fullName evidence="2">Uncharacterized protein</fullName>
    </submittedName>
</protein>
<dbReference type="STRING" id="1231657.A0A1Y1ZT71"/>
<proteinExistence type="predicted"/>
<name>A0A1Y1ZT71_9PLEO</name>
<keyword evidence="1" id="KW-1133">Transmembrane helix</keyword>
<dbReference type="PANTHER" id="PTHR34414:SF1">
    <property type="entry name" value="SUBTILISIN-LIKE SERINE PROTEASE"/>
    <property type="match status" value="1"/>
</dbReference>
<evidence type="ECO:0000313" key="3">
    <source>
        <dbReference type="Proteomes" id="UP000193144"/>
    </source>
</evidence>
<organism evidence="2 3">
    <name type="scientific">Clohesyomyces aquaticus</name>
    <dbReference type="NCBI Taxonomy" id="1231657"/>
    <lineage>
        <taxon>Eukaryota</taxon>
        <taxon>Fungi</taxon>
        <taxon>Dikarya</taxon>
        <taxon>Ascomycota</taxon>
        <taxon>Pezizomycotina</taxon>
        <taxon>Dothideomycetes</taxon>
        <taxon>Pleosporomycetidae</taxon>
        <taxon>Pleosporales</taxon>
        <taxon>Lindgomycetaceae</taxon>
        <taxon>Clohesyomyces</taxon>
    </lineage>
</organism>